<proteinExistence type="predicted"/>
<comment type="caution">
    <text evidence="1">The sequence shown here is derived from an EMBL/GenBank/DDBJ whole genome shotgun (WGS) entry which is preliminary data.</text>
</comment>
<dbReference type="Proteomes" id="UP000299102">
    <property type="component" value="Unassembled WGS sequence"/>
</dbReference>
<evidence type="ECO:0000313" key="2">
    <source>
        <dbReference type="Proteomes" id="UP000299102"/>
    </source>
</evidence>
<dbReference type="AlphaFoldDB" id="A0A4C1UVE3"/>
<evidence type="ECO:0000313" key="1">
    <source>
        <dbReference type="EMBL" id="GBP30461.1"/>
    </source>
</evidence>
<reference evidence="1 2" key="1">
    <citation type="journal article" date="2019" name="Commun. Biol.">
        <title>The bagworm genome reveals a unique fibroin gene that provides high tensile strength.</title>
        <authorList>
            <person name="Kono N."/>
            <person name="Nakamura H."/>
            <person name="Ohtoshi R."/>
            <person name="Tomita M."/>
            <person name="Numata K."/>
            <person name="Arakawa K."/>
        </authorList>
    </citation>
    <scope>NUCLEOTIDE SEQUENCE [LARGE SCALE GENOMIC DNA]</scope>
</reference>
<protein>
    <submittedName>
        <fullName evidence="1">Uncharacterized protein</fullName>
    </submittedName>
</protein>
<name>A0A4C1UVE3_EUMVA</name>
<gene>
    <name evidence="1" type="ORF">EVAR_20914_1</name>
</gene>
<keyword evidence="2" id="KW-1185">Reference proteome</keyword>
<sequence length="127" mass="14305">MSARGAKVDRQVVANHFLRGVDFNSPETDPLIAFLGDELKLKIDTDRNVWITNGGYRREVTGSPVRFVSGVRISVVHSSLHHGTPPLSMPPHQIEVDSYSRAWQLAIDAYRIDSPWTTVATFFQKRT</sequence>
<dbReference type="EMBL" id="BGZK01000233">
    <property type="protein sequence ID" value="GBP30461.1"/>
    <property type="molecule type" value="Genomic_DNA"/>
</dbReference>
<organism evidence="1 2">
    <name type="scientific">Eumeta variegata</name>
    <name type="common">Bagworm moth</name>
    <name type="synonym">Eumeta japonica</name>
    <dbReference type="NCBI Taxonomy" id="151549"/>
    <lineage>
        <taxon>Eukaryota</taxon>
        <taxon>Metazoa</taxon>
        <taxon>Ecdysozoa</taxon>
        <taxon>Arthropoda</taxon>
        <taxon>Hexapoda</taxon>
        <taxon>Insecta</taxon>
        <taxon>Pterygota</taxon>
        <taxon>Neoptera</taxon>
        <taxon>Endopterygota</taxon>
        <taxon>Lepidoptera</taxon>
        <taxon>Glossata</taxon>
        <taxon>Ditrysia</taxon>
        <taxon>Tineoidea</taxon>
        <taxon>Psychidae</taxon>
        <taxon>Oiketicinae</taxon>
        <taxon>Eumeta</taxon>
    </lineage>
</organism>
<accession>A0A4C1UVE3</accession>